<gene>
    <name evidence="1" type="ORF">RN51_01935</name>
</gene>
<accession>A0A0F0KS30</accession>
<proteinExistence type="predicted"/>
<name>A0A0F0KS30_9MICO</name>
<protein>
    <submittedName>
        <fullName evidence="1">Antitoxin VapB11</fullName>
    </submittedName>
</protein>
<dbReference type="PATRIC" id="fig|82380.10.peg.1946"/>
<comment type="caution">
    <text evidence="1">The sequence shown here is derived from an EMBL/GenBank/DDBJ whole genome shotgun (WGS) entry which is preliminary data.</text>
</comment>
<dbReference type="EMBL" id="JYIV01000026">
    <property type="protein sequence ID" value="KJL22056.1"/>
    <property type="molecule type" value="Genomic_DNA"/>
</dbReference>
<dbReference type="Pfam" id="PF09957">
    <property type="entry name" value="VapB_antitoxin"/>
    <property type="match status" value="1"/>
</dbReference>
<organism evidence="1 2">
    <name type="scientific">Microbacterium oxydans</name>
    <dbReference type="NCBI Taxonomy" id="82380"/>
    <lineage>
        <taxon>Bacteria</taxon>
        <taxon>Bacillati</taxon>
        <taxon>Actinomycetota</taxon>
        <taxon>Actinomycetes</taxon>
        <taxon>Micrococcales</taxon>
        <taxon>Microbacteriaceae</taxon>
        <taxon>Microbacterium</taxon>
    </lineage>
</organism>
<dbReference type="AlphaFoldDB" id="A0A0F0KS30"/>
<evidence type="ECO:0000313" key="1">
    <source>
        <dbReference type="EMBL" id="KJL22056.1"/>
    </source>
</evidence>
<reference evidence="1 2" key="1">
    <citation type="submission" date="2015-02" db="EMBL/GenBank/DDBJ databases">
        <title>Draft genome sequences of ten Microbacterium spp. with emphasis on heavy metal contaminated environments.</title>
        <authorList>
            <person name="Corretto E."/>
        </authorList>
    </citation>
    <scope>NUCLEOTIDE SEQUENCE [LARGE SCALE GENOMIC DNA]</scope>
    <source>
        <strain evidence="1 2">BEL163</strain>
    </source>
</reference>
<sequence>MIGVSGVYEVYGLCMARTNIDLDDDLVREVMRRYDLSTKKEAVDLALRRLVGVPLTSEFLLGLKGTGWSGDLDDMRTDPPSAWSPG</sequence>
<dbReference type="Proteomes" id="UP000033725">
    <property type="component" value="Unassembled WGS sequence"/>
</dbReference>
<dbReference type="InterPro" id="IPR019239">
    <property type="entry name" value="VapB_antitoxin"/>
</dbReference>
<evidence type="ECO:0000313" key="2">
    <source>
        <dbReference type="Proteomes" id="UP000033725"/>
    </source>
</evidence>